<feature type="domain" description="Beta-galactosidase jelly roll" evidence="3">
    <location>
        <begin position="668"/>
        <end position="778"/>
    </location>
</feature>
<dbReference type="EMBL" id="MWDQ01000037">
    <property type="protein sequence ID" value="OQB74547.1"/>
    <property type="molecule type" value="Genomic_DNA"/>
</dbReference>
<organism evidence="4">
    <name type="scientific">candidate division TA06 bacterium ADurb.Bin131</name>
    <dbReference type="NCBI Taxonomy" id="1852827"/>
    <lineage>
        <taxon>Bacteria</taxon>
        <taxon>Bacteria division TA06</taxon>
    </lineage>
</organism>
<accession>A0A1V6CCB6</accession>
<gene>
    <name evidence="4" type="ORF">BWX89_00489</name>
</gene>
<evidence type="ECO:0000259" key="3">
    <source>
        <dbReference type="Pfam" id="PF13364"/>
    </source>
</evidence>
<dbReference type="AlphaFoldDB" id="A0A1V6CCB6"/>
<dbReference type="InterPro" id="IPR008979">
    <property type="entry name" value="Galactose-bd-like_sf"/>
</dbReference>
<dbReference type="Pfam" id="PF16126">
    <property type="entry name" value="DUF4838"/>
    <property type="match status" value="1"/>
</dbReference>
<dbReference type="InterPro" id="IPR025300">
    <property type="entry name" value="BetaGal_jelly_roll_dom"/>
</dbReference>
<name>A0A1V6CCB6_UNCT6</name>
<dbReference type="InterPro" id="IPR032287">
    <property type="entry name" value="DUF4838"/>
</dbReference>
<evidence type="ECO:0000256" key="2">
    <source>
        <dbReference type="ARBA" id="ARBA00023295"/>
    </source>
</evidence>
<sequence length="801" mass="91902">MKGKLFIGVMGIFLLFCVFASAEITIVEKGVPKATIIISKDAIGVPTEPTEQTFWSPQPAQNKIAAAVKDLQVYIEKMSGAKIPVVADDQEVSGNLILVGRSKYTKQFDKKIPSGLTPTRDEEGFVIICQANTLLLAGNDEPYYHGTEYAVSNFLHRLGVRWYMPGEYGEFVPKKDTITIQNLNISSKPDFKMRNWWGPLASDLKFQEYRWKIRNMMNPILDFVTIPRDSSIRSVLPPASEVNNPEYAEIFGKDEKGNPNPGMPNLTSEKSVKYAAEKIKEYFRKNPEITSYGIGADDGYPRDYSPETVKRNIGFPDTGGRVGVASDMSITEEWMEWIQAVAKEVYKEFPDHIITTNGYANRNVPPQGIVPDPKIWIMFAAIWCDTIHSYDNPLSWQTLRQAEMIRQWASMYKNVYMYNYMYYMLAGCGAPIPLSHKHMHDMPLYKKWGVVGFSNEGRTIRLESGIFPTYLYARMMWDVNLNAKALMDEFFTNWYGPASKPAKAFWEELEITMETTPWLGHEDRILPYVYSDQLINNLEKHIKDAESLSTQQPYKDHVFADRVVLENLKAFMAMHKAEFEANFGEAAKQAQRMLEVRAQASKFSRFYFDPNPARNMDDVGYYYWGSAARMAYYKKLADMTTGKTGEMIVVLPEKAKFSIDPRDDGRYMGWYLPEFNDNEWKTILTTIPFYGQGYRDQQGYPYMGAIWYRLEVNVPSSAKNKKIFLYAPAVETEAWIWVNGRFIGHRPYRDAYERPNEINMDVSDAIQPGRKNIIAIRVHTGFNAAQQSAGLTSRLFMYSPK</sequence>
<keyword evidence="1" id="KW-0378">Hydrolase</keyword>
<dbReference type="SUPFAM" id="SSF55545">
    <property type="entry name" value="beta-N-acetylhexosaminidase-like domain"/>
    <property type="match status" value="1"/>
</dbReference>
<dbReference type="PANTHER" id="PTHR47406:SF2">
    <property type="entry name" value="ALPHA GLUCURONIDASE N-TERMINAL DOMAIN-CONTAINING PROTEIN"/>
    <property type="match status" value="1"/>
</dbReference>
<protein>
    <submittedName>
        <fullName evidence="4">Beta-D-glucuronidase</fullName>
    </submittedName>
</protein>
<proteinExistence type="predicted"/>
<evidence type="ECO:0000313" key="4">
    <source>
        <dbReference type="EMBL" id="OQB74547.1"/>
    </source>
</evidence>
<dbReference type="GO" id="GO:0004553">
    <property type="term" value="F:hydrolase activity, hydrolyzing O-glycosyl compounds"/>
    <property type="evidence" value="ECO:0007669"/>
    <property type="project" value="InterPro"/>
</dbReference>
<dbReference type="Gene3D" id="2.60.120.260">
    <property type="entry name" value="Galactose-binding domain-like"/>
    <property type="match status" value="1"/>
</dbReference>
<dbReference type="Proteomes" id="UP000485562">
    <property type="component" value="Unassembled WGS sequence"/>
</dbReference>
<dbReference type="SUPFAM" id="SSF49785">
    <property type="entry name" value="Galactose-binding domain-like"/>
    <property type="match status" value="1"/>
</dbReference>
<dbReference type="PANTHER" id="PTHR47406">
    <property type="entry name" value="COAGULATION FACTOR 5/8 TYPE, C-TERMINAL"/>
    <property type="match status" value="1"/>
</dbReference>
<reference evidence="4" key="1">
    <citation type="submission" date="2017-02" db="EMBL/GenBank/DDBJ databases">
        <title>Delving into the versatile metabolic prowess of the omnipresent phylum Bacteroidetes.</title>
        <authorList>
            <person name="Nobu M.K."/>
            <person name="Mei R."/>
            <person name="Narihiro T."/>
            <person name="Kuroda K."/>
            <person name="Liu W.-T."/>
        </authorList>
    </citation>
    <scope>NUCLEOTIDE SEQUENCE</scope>
    <source>
        <strain evidence="4">ADurb.Bin131</strain>
    </source>
</reference>
<dbReference type="Pfam" id="PF13364">
    <property type="entry name" value="BetaGal_ABD2"/>
    <property type="match status" value="1"/>
</dbReference>
<dbReference type="Gene3D" id="3.30.379.10">
    <property type="entry name" value="Chitobiase/beta-hexosaminidase domain 2-like"/>
    <property type="match status" value="1"/>
</dbReference>
<keyword evidence="2" id="KW-0326">Glycosidase</keyword>
<dbReference type="GO" id="GO:0005975">
    <property type="term" value="P:carbohydrate metabolic process"/>
    <property type="evidence" value="ECO:0007669"/>
    <property type="project" value="InterPro"/>
</dbReference>
<evidence type="ECO:0000256" key="1">
    <source>
        <dbReference type="ARBA" id="ARBA00022801"/>
    </source>
</evidence>
<dbReference type="InterPro" id="IPR029018">
    <property type="entry name" value="Hex-like_dom2"/>
</dbReference>
<comment type="caution">
    <text evidence="4">The sequence shown here is derived from an EMBL/GenBank/DDBJ whole genome shotgun (WGS) entry which is preliminary data.</text>
</comment>